<name>A0A9D3Q946_MEGAT</name>
<dbReference type="OrthoDB" id="533830at2759"/>
<dbReference type="Gene3D" id="3.10.129.10">
    <property type="entry name" value="Hotdog Thioesterase"/>
    <property type="match status" value="1"/>
</dbReference>
<dbReference type="Proteomes" id="UP001046870">
    <property type="component" value="Chromosome 4"/>
</dbReference>
<gene>
    <name evidence="2" type="ORF">MATL_G00067770</name>
</gene>
<dbReference type="SUPFAM" id="SSF54637">
    <property type="entry name" value="Thioesterase/thiol ester dehydrase-isomerase"/>
    <property type="match status" value="1"/>
</dbReference>
<sequence length="360" mass="41384">MADSVMESCFTLSLIASCTTLSIFLFHNYLYRPYKLNKLGVVVFDFQREIPSFAYLLFKFTAEALSKRQGKLYPINGTTAKVHFSFFNCRLDLKGLRWFCSAFGYGWDYPDSTFRDVPLCYPEVLFFRLLVMVVCSDRFRLSPWGLIRIRQTLRTFQPIDELKKGPFLLEASVVEYRTVEEGVEVDIKLAAADRANQPVWEDLLTLLSRDMKRITSKQPPAWGVLEVEEVKVEERAVVISVPWWGGLRCAWASGDYSPHHLFTLTAKLLGHKRPIAPSLWQLSKCLAEIEKHKGVDAVRAPVCVHVWFRGPLFVPGKAIIRFWETAPEATISSHRLYSFRMEEQGVRAPCIVGEIRECEQ</sequence>
<keyword evidence="1" id="KW-1133">Transmembrane helix</keyword>
<dbReference type="AlphaFoldDB" id="A0A9D3Q946"/>
<dbReference type="EMBL" id="JAFDVH010000004">
    <property type="protein sequence ID" value="KAG7481519.1"/>
    <property type="molecule type" value="Genomic_DNA"/>
</dbReference>
<comment type="caution">
    <text evidence="2">The sequence shown here is derived from an EMBL/GenBank/DDBJ whole genome shotgun (WGS) entry which is preliminary data.</text>
</comment>
<accession>A0A9D3Q946</accession>
<evidence type="ECO:0000256" key="1">
    <source>
        <dbReference type="SAM" id="Phobius"/>
    </source>
</evidence>
<keyword evidence="1" id="KW-0472">Membrane</keyword>
<feature type="transmembrane region" description="Helical" evidence="1">
    <location>
        <begin position="12"/>
        <end position="31"/>
    </location>
</feature>
<dbReference type="PANTHER" id="PTHR43841">
    <property type="entry name" value="3-HYDROXYACYL-THIOESTER DEHYDRATASE HTDX-RELATED"/>
    <property type="match status" value="1"/>
</dbReference>
<reference evidence="2" key="1">
    <citation type="submission" date="2021-01" db="EMBL/GenBank/DDBJ databases">
        <authorList>
            <person name="Zahm M."/>
            <person name="Roques C."/>
            <person name="Cabau C."/>
            <person name="Klopp C."/>
            <person name="Donnadieu C."/>
            <person name="Jouanno E."/>
            <person name="Lampietro C."/>
            <person name="Louis A."/>
            <person name="Herpin A."/>
            <person name="Echchiki A."/>
            <person name="Berthelot C."/>
            <person name="Parey E."/>
            <person name="Roest-Crollius H."/>
            <person name="Braasch I."/>
            <person name="Postlethwait J."/>
            <person name="Bobe J."/>
            <person name="Montfort J."/>
            <person name="Bouchez O."/>
            <person name="Begum T."/>
            <person name="Mejri S."/>
            <person name="Adams A."/>
            <person name="Chen W.-J."/>
            <person name="Guiguen Y."/>
        </authorList>
    </citation>
    <scope>NUCLEOTIDE SEQUENCE</scope>
    <source>
        <strain evidence="2">YG-15Mar2019-1</strain>
        <tissue evidence="2">Brain</tissue>
    </source>
</reference>
<dbReference type="InterPro" id="IPR029069">
    <property type="entry name" value="HotDog_dom_sf"/>
</dbReference>
<evidence type="ECO:0000313" key="2">
    <source>
        <dbReference type="EMBL" id="KAG7481519.1"/>
    </source>
</evidence>
<organism evidence="2 3">
    <name type="scientific">Megalops atlanticus</name>
    <name type="common">Tarpon</name>
    <name type="synonym">Clupea gigantea</name>
    <dbReference type="NCBI Taxonomy" id="7932"/>
    <lineage>
        <taxon>Eukaryota</taxon>
        <taxon>Metazoa</taxon>
        <taxon>Chordata</taxon>
        <taxon>Craniata</taxon>
        <taxon>Vertebrata</taxon>
        <taxon>Euteleostomi</taxon>
        <taxon>Actinopterygii</taxon>
        <taxon>Neopterygii</taxon>
        <taxon>Teleostei</taxon>
        <taxon>Elopiformes</taxon>
        <taxon>Megalopidae</taxon>
        <taxon>Megalops</taxon>
    </lineage>
</organism>
<keyword evidence="3" id="KW-1185">Reference proteome</keyword>
<keyword evidence="1" id="KW-0812">Transmembrane</keyword>
<dbReference type="PANTHER" id="PTHR43841:SF3">
    <property type="entry name" value="(3R)-HYDROXYACYL-ACP DEHYDRATASE SUBUNIT HADB"/>
    <property type="match status" value="1"/>
</dbReference>
<protein>
    <submittedName>
        <fullName evidence="2">Uncharacterized protein</fullName>
    </submittedName>
</protein>
<evidence type="ECO:0000313" key="3">
    <source>
        <dbReference type="Proteomes" id="UP001046870"/>
    </source>
</evidence>
<proteinExistence type="predicted"/>